<dbReference type="AlphaFoldDB" id="A0A9X2NCQ9"/>
<dbReference type="EMBL" id="JAMXQV010000007">
    <property type="protein sequence ID" value="MCR6484309.1"/>
    <property type="molecule type" value="Genomic_DNA"/>
</dbReference>
<keyword evidence="2" id="KW-1185">Reference proteome</keyword>
<name>A0A9X2NCQ9_9PSEU</name>
<accession>A0A9X2NCQ9</accession>
<evidence type="ECO:0000313" key="1">
    <source>
        <dbReference type="EMBL" id="MCR6484309.1"/>
    </source>
</evidence>
<dbReference type="Proteomes" id="UP001144096">
    <property type="component" value="Unassembled WGS sequence"/>
</dbReference>
<comment type="caution">
    <text evidence="1">The sequence shown here is derived from an EMBL/GenBank/DDBJ whole genome shotgun (WGS) entry which is preliminary data.</text>
</comment>
<evidence type="ECO:0000313" key="2">
    <source>
        <dbReference type="Proteomes" id="UP001144096"/>
    </source>
</evidence>
<proteinExistence type="predicted"/>
<gene>
    <name evidence="1" type="ORF">M8542_15915</name>
</gene>
<sequence>MSTTEELREAVVELVGCQVVEFSRTVNIAIVGFRNDTVEKRLHAQCPFRVTHRDQLLFGSADMRYRDTGDAETAFDEYRTKYDRQARQLTGMVTAHECFVTSADLGPAGLLSLGLDGPLTVTVLPACAGPNIEQWRLFDWHDTDRHYVYPDTADR</sequence>
<organism evidence="1 2">
    <name type="scientific">Amycolatopsis iheyensis</name>
    <dbReference type="NCBI Taxonomy" id="2945988"/>
    <lineage>
        <taxon>Bacteria</taxon>
        <taxon>Bacillati</taxon>
        <taxon>Actinomycetota</taxon>
        <taxon>Actinomycetes</taxon>
        <taxon>Pseudonocardiales</taxon>
        <taxon>Pseudonocardiaceae</taxon>
        <taxon>Amycolatopsis</taxon>
    </lineage>
</organism>
<protein>
    <submittedName>
        <fullName evidence="1">Uncharacterized protein</fullName>
    </submittedName>
</protein>
<dbReference type="RefSeq" id="WP_257920927.1">
    <property type="nucleotide sequence ID" value="NZ_JAMXQV010000007.1"/>
</dbReference>
<reference evidence="1" key="1">
    <citation type="submission" date="2022-06" db="EMBL/GenBank/DDBJ databases">
        <title>Amycolatopsis iheyaensis sp. nov., a new species of the genus Amycolatopsis isolated from soil in Iheya island, Japan.</title>
        <authorList>
            <person name="Ngamcharungchit C."/>
            <person name="Kanto H."/>
            <person name="Take A."/>
            <person name="Intra B."/>
            <person name="Matsumoto A."/>
            <person name="Panbangred W."/>
            <person name="Inahashi Y."/>
        </authorList>
    </citation>
    <scope>NUCLEOTIDE SEQUENCE</scope>
    <source>
        <strain evidence="1">OK19-0408</strain>
    </source>
</reference>